<comment type="caution">
    <text evidence="10">The sequence shown here is derived from an EMBL/GenBank/DDBJ whole genome shotgun (WGS) entry which is preliminary data.</text>
</comment>
<evidence type="ECO:0000256" key="2">
    <source>
        <dbReference type="ARBA" id="ARBA00022692"/>
    </source>
</evidence>
<dbReference type="Proteomes" id="UP001316803">
    <property type="component" value="Unassembled WGS sequence"/>
</dbReference>
<feature type="transmembrane region" description="Helical" evidence="6">
    <location>
        <begin position="86"/>
        <end position="108"/>
    </location>
</feature>
<evidence type="ECO:0000256" key="1">
    <source>
        <dbReference type="ARBA" id="ARBA00004141"/>
    </source>
</evidence>
<feature type="transmembrane region" description="Helical" evidence="6">
    <location>
        <begin position="188"/>
        <end position="213"/>
    </location>
</feature>
<feature type="transmembrane region" description="Helical" evidence="6">
    <location>
        <begin position="644"/>
        <end position="664"/>
    </location>
</feature>
<dbReference type="Pfam" id="PF10334">
    <property type="entry name" value="BRE4"/>
    <property type="match status" value="1"/>
</dbReference>
<evidence type="ECO:0000259" key="8">
    <source>
        <dbReference type="Pfam" id="PF10337"/>
    </source>
</evidence>
<dbReference type="InterPro" id="IPR018820">
    <property type="entry name" value="BRE4-related_DUF2421"/>
</dbReference>
<proteinExistence type="predicted"/>
<feature type="compositionally biased region" description="Basic and acidic residues" evidence="5">
    <location>
        <begin position="388"/>
        <end position="406"/>
    </location>
</feature>
<feature type="domain" description="Integral membrane bound transporter" evidence="9">
    <location>
        <begin position="616"/>
        <end position="753"/>
    </location>
</feature>
<comment type="subcellular location">
    <subcellularLocation>
        <location evidence="1">Membrane</location>
        <topology evidence="1">Multi-pass membrane protein</topology>
    </subcellularLocation>
</comment>
<gene>
    <name evidence="10" type="ORF">OHC33_003396</name>
</gene>
<dbReference type="Pfam" id="PF10337">
    <property type="entry name" value="ArAE_2_N"/>
    <property type="match status" value="1"/>
</dbReference>
<dbReference type="PANTHER" id="PTHR37994">
    <property type="entry name" value="ARAE_2_N DOMAIN-CONTAINING PROTEIN-RELATED"/>
    <property type="match status" value="1"/>
</dbReference>
<feature type="domain" description="DUF2421" evidence="7">
    <location>
        <begin position="757"/>
        <end position="991"/>
    </location>
</feature>
<dbReference type="InterPro" id="IPR049453">
    <property type="entry name" value="Memb_transporter_dom"/>
</dbReference>
<dbReference type="InterPro" id="IPR018823">
    <property type="entry name" value="ArAE_2_N"/>
</dbReference>
<keyword evidence="3 6" id="KW-1133">Transmembrane helix</keyword>
<keyword evidence="4 6" id="KW-0472">Membrane</keyword>
<evidence type="ECO:0008006" key="12">
    <source>
        <dbReference type="Google" id="ProtNLM"/>
    </source>
</evidence>
<dbReference type="EMBL" id="JAKLMC020000006">
    <property type="protein sequence ID" value="KAK5955755.1"/>
    <property type="molecule type" value="Genomic_DNA"/>
</dbReference>
<organism evidence="10 11">
    <name type="scientific">Knufia fluminis</name>
    <dbReference type="NCBI Taxonomy" id="191047"/>
    <lineage>
        <taxon>Eukaryota</taxon>
        <taxon>Fungi</taxon>
        <taxon>Dikarya</taxon>
        <taxon>Ascomycota</taxon>
        <taxon>Pezizomycotina</taxon>
        <taxon>Eurotiomycetes</taxon>
        <taxon>Chaetothyriomycetidae</taxon>
        <taxon>Chaetothyriales</taxon>
        <taxon>Trichomeriaceae</taxon>
        <taxon>Knufia</taxon>
    </lineage>
</organism>
<evidence type="ECO:0000256" key="5">
    <source>
        <dbReference type="SAM" id="MobiDB-lite"/>
    </source>
</evidence>
<feature type="transmembrane region" description="Helical" evidence="6">
    <location>
        <begin position="54"/>
        <end position="74"/>
    </location>
</feature>
<feature type="region of interest" description="Disordered" evidence="5">
    <location>
        <begin position="388"/>
        <end position="418"/>
    </location>
</feature>
<feature type="domain" description="Putative ER transporter 6TM N-terminal" evidence="8">
    <location>
        <begin position="60"/>
        <end position="371"/>
    </location>
</feature>
<reference evidence="10 11" key="1">
    <citation type="submission" date="2022-12" db="EMBL/GenBank/DDBJ databases">
        <title>Genomic features and morphological characterization of a novel Knufia sp. strain isolated from spacecraft assembly facility.</title>
        <authorList>
            <person name="Teixeira M."/>
            <person name="Chander A.M."/>
            <person name="Stajich J.E."/>
            <person name="Venkateswaran K."/>
        </authorList>
    </citation>
    <scope>NUCLEOTIDE SEQUENCE [LARGE SCALE GENOMIC DNA]</scope>
    <source>
        <strain evidence="10 11">FJI-L2-BK-P2</strain>
    </source>
</reference>
<feature type="transmembrane region" description="Helical" evidence="6">
    <location>
        <begin position="670"/>
        <end position="686"/>
    </location>
</feature>
<evidence type="ECO:0000256" key="4">
    <source>
        <dbReference type="ARBA" id="ARBA00023136"/>
    </source>
</evidence>
<evidence type="ECO:0000256" key="6">
    <source>
        <dbReference type="SAM" id="Phobius"/>
    </source>
</evidence>
<feature type="transmembrane region" description="Helical" evidence="6">
    <location>
        <begin position="29"/>
        <end position="48"/>
    </location>
</feature>
<protein>
    <recommendedName>
        <fullName evidence="12">ER transporter 6TM N-terminal domain-containing protein</fullName>
    </recommendedName>
</protein>
<keyword evidence="11" id="KW-1185">Reference proteome</keyword>
<keyword evidence="2 6" id="KW-0812">Transmembrane</keyword>
<sequence>MAEASEEKPKEKKPNIIKRLWVKADVKPFMVLLAAKGALPTTIALAAYEGNAFAEIYTTLGYLVAIIANLSLAIQPRAKFIQSMLINVLFICAGSAMALLQLQCVVAARSTPSGGTANGSSGSQQALAYDAAACTVSGLFLFFWVFVANYVKAARPQMMLPIIQFSIFTIVASVYGPSFPNMTAAMSFVRRLLITFLTGHAIGTAVSLFILPVTSRSTVTKQMGGLTKLLKAEIATHGAYMKTISNRQHGQGQATEEEKAAAKKLQGTVVATGELLGKVKLELGFARKEIAFGKLAPEQFSEIFDLLRQINQPIMGMSTFLEIVRSLREHRAQFAEQPEMQETIQAIRKLESEEWDQVIKMSQEAYGKYQKSLFLGLDHIAYQLELEKRPKEKSKDKNQKDVEEKAGTTPQPGDNGFAEYLDSELKSYQSERNDIIQDWAEHRDLALPKHFWENQTQPRPLKRQETAVIRRNLNQHQLYLVLYMNFLNHSVGQAILKLAKYADGLVEDGTLKKKRFINPGLRRLRKLFAEAFKEGNNDETLAGEVNGGTNIFLGDALNKRKDPEHLPPANWYEKSTNYLRKIPIALSSEPAQFAFRAAVATMSIGIVGYLRPTRNWFLQQRGLWAMIMTAISMDPHAGQGIFGFLARIGGTAFAMVAAMVIWYMCNGNHAAILVIFWIYMSCWLLFMIKMPQYAVVAMISSITVVLIIGYELQVDIIGRAVATSNGQEFYPVYLLGPYRLAAVCIGLATAFIWTYFPFPITTHGALRRDLGSTLYLLANFYSCVHTTLDARLHLGPAANDLPQTHPIKKLDAARMKVFSKLLLMLTRLRTHANFTKFEPQIGGRFPRETYEELITSIRNVFTYLSLIVYSSSAFTKEPDGQSQEEIEEEVQWLRDFRAFAADTKVTSHEVTTNLCLLSASVRNSQPLPPYLQAPRPFSVGDKMDEIDPSLLGVQHFAHPCYAAFAVGEVASAFVTAEMAKITKLVKELVGEVDFSFHIVSTADDSSSTTSTLWEKEVNGDGEKKKGD</sequence>
<feature type="transmembrane region" description="Helical" evidence="6">
    <location>
        <begin position="693"/>
        <end position="710"/>
    </location>
</feature>
<feature type="transmembrane region" description="Helical" evidence="6">
    <location>
        <begin position="128"/>
        <end position="151"/>
    </location>
</feature>
<dbReference type="Pfam" id="PF13515">
    <property type="entry name" value="FUSC_2"/>
    <property type="match status" value="1"/>
</dbReference>
<dbReference type="AlphaFoldDB" id="A0AAN8ETY3"/>
<evidence type="ECO:0000256" key="3">
    <source>
        <dbReference type="ARBA" id="ARBA00022989"/>
    </source>
</evidence>
<dbReference type="GO" id="GO:0016020">
    <property type="term" value="C:membrane"/>
    <property type="evidence" value="ECO:0007669"/>
    <property type="project" value="UniProtKB-SubCell"/>
</dbReference>
<evidence type="ECO:0000313" key="11">
    <source>
        <dbReference type="Proteomes" id="UP001316803"/>
    </source>
</evidence>
<name>A0AAN8ETY3_9EURO</name>
<dbReference type="PANTHER" id="PTHR37994:SF4">
    <property type="entry name" value="ER TRANSPORTER 6TM N-TERMINAL DOMAIN-CONTAINING PROTEIN-RELATED"/>
    <property type="match status" value="1"/>
</dbReference>
<feature type="transmembrane region" description="Helical" evidence="6">
    <location>
        <begin position="738"/>
        <end position="758"/>
    </location>
</feature>
<evidence type="ECO:0000259" key="7">
    <source>
        <dbReference type="Pfam" id="PF10334"/>
    </source>
</evidence>
<evidence type="ECO:0000259" key="9">
    <source>
        <dbReference type="Pfam" id="PF13515"/>
    </source>
</evidence>
<accession>A0AAN8ETY3</accession>
<evidence type="ECO:0000313" key="10">
    <source>
        <dbReference type="EMBL" id="KAK5955755.1"/>
    </source>
</evidence>